<dbReference type="Gene3D" id="3.40.50.720">
    <property type="entry name" value="NAD(P)-binding Rossmann-like Domain"/>
    <property type="match status" value="1"/>
</dbReference>
<proteinExistence type="predicted"/>
<organism evidence="2 3">
    <name type="scientific">Micromonospora azadirachtae</name>
    <dbReference type="NCBI Taxonomy" id="1970735"/>
    <lineage>
        <taxon>Bacteria</taxon>
        <taxon>Bacillati</taxon>
        <taxon>Actinomycetota</taxon>
        <taxon>Actinomycetes</taxon>
        <taxon>Micromonosporales</taxon>
        <taxon>Micromonosporaceae</taxon>
        <taxon>Micromonospora</taxon>
    </lineage>
</organism>
<feature type="domain" description="Aspartate/homoserine dehydrogenase NAD-binding" evidence="1">
    <location>
        <begin position="7"/>
        <end position="114"/>
    </location>
</feature>
<reference evidence="3" key="1">
    <citation type="journal article" date="2019" name="Int. J. Syst. Evol. Microbiol.">
        <title>The Global Catalogue of Microorganisms (GCM) 10K type strain sequencing project: providing services to taxonomists for standard genome sequencing and annotation.</title>
        <authorList>
            <consortium name="The Broad Institute Genomics Platform"/>
            <consortium name="The Broad Institute Genome Sequencing Center for Infectious Disease"/>
            <person name="Wu L."/>
            <person name="Ma J."/>
        </authorList>
    </citation>
    <scope>NUCLEOTIDE SEQUENCE [LARGE SCALE GENOMIC DNA]</scope>
    <source>
        <strain evidence="3">JCM 32148</strain>
    </source>
</reference>
<sequence length="116" mass="12137">MRLALLGCGTVGGEVVRLLHEQSADLAARIGAPLELAGIAVRRLNRDRGELPVDPSLLTTDALGLIKRDDVDVVVEVVGGIEPAREWLVEALRAGKSVVTANKALLAEDGGALHDA</sequence>
<dbReference type="EMBL" id="JBHTHM010000372">
    <property type="protein sequence ID" value="MFD0784299.1"/>
    <property type="molecule type" value="Genomic_DNA"/>
</dbReference>
<name>A0ABW3A0U0_9ACTN</name>
<evidence type="ECO:0000313" key="2">
    <source>
        <dbReference type="EMBL" id="MFD0784299.1"/>
    </source>
</evidence>
<dbReference type="InterPro" id="IPR005106">
    <property type="entry name" value="Asp/hSer_DH_NAD-bd"/>
</dbReference>
<protein>
    <submittedName>
        <fullName evidence="2">Homoserine dehydrogenase</fullName>
    </submittedName>
</protein>
<comment type="caution">
    <text evidence="2">The sequence shown here is derived from an EMBL/GenBank/DDBJ whole genome shotgun (WGS) entry which is preliminary data.</text>
</comment>
<dbReference type="PANTHER" id="PTHR43331">
    <property type="entry name" value="HOMOSERINE DEHYDROGENASE"/>
    <property type="match status" value="1"/>
</dbReference>
<evidence type="ECO:0000313" key="3">
    <source>
        <dbReference type="Proteomes" id="UP001597053"/>
    </source>
</evidence>
<accession>A0ABW3A0U0</accession>
<feature type="non-terminal residue" evidence="2">
    <location>
        <position position="116"/>
    </location>
</feature>
<dbReference type="InterPro" id="IPR036291">
    <property type="entry name" value="NAD(P)-bd_dom_sf"/>
</dbReference>
<dbReference type="Proteomes" id="UP001597053">
    <property type="component" value="Unassembled WGS sequence"/>
</dbReference>
<keyword evidence="3" id="KW-1185">Reference proteome</keyword>
<dbReference type="SUPFAM" id="SSF51735">
    <property type="entry name" value="NAD(P)-binding Rossmann-fold domains"/>
    <property type="match status" value="1"/>
</dbReference>
<dbReference type="PANTHER" id="PTHR43331:SF1">
    <property type="entry name" value="HOMOSERINE DEHYDROGENASE"/>
    <property type="match status" value="1"/>
</dbReference>
<gene>
    <name evidence="2" type="ORF">ACFQZ8_10290</name>
</gene>
<evidence type="ECO:0000259" key="1">
    <source>
        <dbReference type="Pfam" id="PF03447"/>
    </source>
</evidence>
<dbReference type="Pfam" id="PF03447">
    <property type="entry name" value="NAD_binding_3"/>
    <property type="match status" value="1"/>
</dbReference>